<dbReference type="Gene3D" id="1.25.40.10">
    <property type="entry name" value="Tetratricopeptide repeat domain"/>
    <property type="match status" value="3"/>
</dbReference>
<organism evidence="2 3">
    <name type="scientific">Paractinoplanes tereljensis</name>
    <dbReference type="NCBI Taxonomy" id="571912"/>
    <lineage>
        <taxon>Bacteria</taxon>
        <taxon>Bacillati</taxon>
        <taxon>Actinomycetota</taxon>
        <taxon>Actinomycetes</taxon>
        <taxon>Micromonosporales</taxon>
        <taxon>Micromonosporaceae</taxon>
        <taxon>Paractinoplanes</taxon>
    </lineage>
</organism>
<dbReference type="Pfam" id="PF13374">
    <property type="entry name" value="TPR_10"/>
    <property type="match status" value="1"/>
</dbReference>
<dbReference type="PANTHER" id="PTHR10098">
    <property type="entry name" value="RAPSYN-RELATED"/>
    <property type="match status" value="1"/>
</dbReference>
<dbReference type="RefSeq" id="WP_203811086.1">
    <property type="nucleotide sequence ID" value="NZ_BOMY01000038.1"/>
</dbReference>
<dbReference type="SMART" id="SM00028">
    <property type="entry name" value="TPR"/>
    <property type="match status" value="5"/>
</dbReference>
<dbReference type="InterPro" id="IPR024983">
    <property type="entry name" value="CHAT_dom"/>
</dbReference>
<feature type="domain" description="CHAT" evidence="1">
    <location>
        <begin position="614"/>
        <end position="872"/>
    </location>
</feature>
<dbReference type="Pfam" id="PF12770">
    <property type="entry name" value="CHAT"/>
    <property type="match status" value="1"/>
</dbReference>
<dbReference type="Pfam" id="PF13424">
    <property type="entry name" value="TPR_12"/>
    <property type="match status" value="1"/>
</dbReference>
<name>A0A919NQF1_9ACTN</name>
<evidence type="ECO:0000259" key="1">
    <source>
        <dbReference type="Pfam" id="PF12770"/>
    </source>
</evidence>
<gene>
    <name evidence="2" type="ORF">Ate02nite_59140</name>
</gene>
<proteinExistence type="predicted"/>
<evidence type="ECO:0000313" key="3">
    <source>
        <dbReference type="Proteomes" id="UP000623608"/>
    </source>
</evidence>
<dbReference type="InterPro" id="IPR019734">
    <property type="entry name" value="TPR_rpt"/>
</dbReference>
<protein>
    <recommendedName>
        <fullName evidence="1">CHAT domain-containing protein</fullName>
    </recommendedName>
</protein>
<sequence length="875" mass="93804">MVAGRSARVRRHIAAGDRHRAAEEYADARAEYGRALALIERARGWWQSPLTQLRWVRAAADGLTVLGEIELERGRPDLARGCLEEAMRRYAEVSYHESDDVSIVLNNLGVTYERLGMFAESDRVLHQALEIDKRIGRSPDAIATSLNNIAINHQAAGYPGDAVLAIERAASLAGLAAGTVQQLAEERSFHLMAQGQFSDALVSLNQQFAVAPPDSVVAAHIAGNLAQAYANLQQPVEAQRWQRRAIAIRRRRQPDSLPLAIALHNLADSLAGAGAADEAGPLLDEAIGLAEAIAPHGAELAAMRASRAWQLLEADDPAAAVGVGERALADARTAGRQSTGLRMALAIAYDQLGQPDRACAMLETARDVCERISPVLPELRWVQITLGRFRLDQGAVGEAAHCFDRAIAVAETMRPGSADEPGLGLLFGTARSAYHGRIEAAWRNGTAADAAVAFHAAESFRARALAEMLTDTAPARPLVGAAAEVVAELEDTRRRLGALYRRIEAAPGAALDGIRDRLEEKAELLRVRLRALDPRTADRDYPKPCTVAEVQCCLDDSTTVAVYEVTDDGVFLFAVRKGSFAFTRLDADVDAIAAAVDEVSAACHDGESSAPAEALGRLGEWLLRPIADQLGNLAVCAGEMLAMLPFEALELDGVPLAERSVVWSIPSATILGRFGADRRGRRPERPFAGFAVADAPGQVPLPGSLREVEVAADILAGEPPLTGSDVTVDAIRERAAGARYVHFAMHGVIRDGRPLYSGFPLTGERFLYAYELADFDLCSDLVVCSACDTAKGEPRAGEGTVGLAYALFAAGTRAVLVSRWPIGDTIAPKYMRRLYRRLAAGEPVERAAHGAALDLRRTQSHPREWAGLTLIGLGA</sequence>
<dbReference type="EMBL" id="BOMY01000038">
    <property type="protein sequence ID" value="GIF23184.1"/>
    <property type="molecule type" value="Genomic_DNA"/>
</dbReference>
<comment type="caution">
    <text evidence="2">The sequence shown here is derived from an EMBL/GenBank/DDBJ whole genome shotgun (WGS) entry which is preliminary data.</text>
</comment>
<reference evidence="2" key="1">
    <citation type="submission" date="2021-01" db="EMBL/GenBank/DDBJ databases">
        <title>Whole genome shotgun sequence of Actinoplanes tereljensis NBRC 105297.</title>
        <authorList>
            <person name="Komaki H."/>
            <person name="Tamura T."/>
        </authorList>
    </citation>
    <scope>NUCLEOTIDE SEQUENCE</scope>
    <source>
        <strain evidence="2">NBRC 105297</strain>
    </source>
</reference>
<dbReference type="SUPFAM" id="SSF48452">
    <property type="entry name" value="TPR-like"/>
    <property type="match status" value="2"/>
</dbReference>
<keyword evidence="3" id="KW-1185">Reference proteome</keyword>
<dbReference type="AlphaFoldDB" id="A0A919NQF1"/>
<accession>A0A919NQF1</accession>
<dbReference type="InterPro" id="IPR011990">
    <property type="entry name" value="TPR-like_helical_dom_sf"/>
</dbReference>
<evidence type="ECO:0000313" key="2">
    <source>
        <dbReference type="EMBL" id="GIF23184.1"/>
    </source>
</evidence>
<dbReference type="Proteomes" id="UP000623608">
    <property type="component" value="Unassembled WGS sequence"/>
</dbReference>